<gene>
    <name evidence="2" type="ORF">GRX66_05400</name>
</gene>
<proteinExistence type="predicted"/>
<reference evidence="2 3" key="1">
    <citation type="submission" date="2019-12" db="EMBL/GenBank/DDBJ databases">
        <title>Isolation and characterization of three novel carbon monoxide-oxidizing members of Halobacteria from salione crusts and soils.</title>
        <authorList>
            <person name="Myers M.R."/>
            <person name="King G.M."/>
        </authorList>
    </citation>
    <scope>NUCLEOTIDE SEQUENCE [LARGE SCALE GENOMIC DNA]</scope>
    <source>
        <strain evidence="2 3">PCN9</strain>
    </source>
</reference>
<protein>
    <recommendedName>
        <fullName evidence="4">AlkP-core domain protein</fullName>
    </recommendedName>
</protein>
<evidence type="ECO:0008006" key="4">
    <source>
        <dbReference type="Google" id="ProtNLM"/>
    </source>
</evidence>
<evidence type="ECO:0000313" key="3">
    <source>
        <dbReference type="Proteomes" id="UP000471521"/>
    </source>
</evidence>
<dbReference type="AlphaFoldDB" id="A0A6B0SKK3"/>
<organism evidence="2 3">
    <name type="scientific">Halobacterium bonnevillei</name>
    <dbReference type="NCBI Taxonomy" id="2692200"/>
    <lineage>
        <taxon>Archaea</taxon>
        <taxon>Methanobacteriati</taxon>
        <taxon>Methanobacteriota</taxon>
        <taxon>Stenosarchaea group</taxon>
        <taxon>Halobacteria</taxon>
        <taxon>Halobacteriales</taxon>
        <taxon>Halobacteriaceae</taxon>
        <taxon>Halobacterium</taxon>
    </lineage>
</organism>
<evidence type="ECO:0000313" key="2">
    <source>
        <dbReference type="EMBL" id="MXR20063.1"/>
    </source>
</evidence>
<sequence>MVDVSGQAANVARNLRYRGLGAFSEFASLLRYSVQSTTTPDPVLDADWDVLVVLDACRADLFAEVARDGDYDFLPVDPATRTSPASSSVEWLETVFGGADDDELGGLAYVTGNPYSASKIDADRFHTVSEVWRYAWDDDLGTIPPRPVTDAAIETWRASDADRLVVHYMQPHFPSIPASADAADDGIELDRFGETSLSVWDDLRFGRRSEADAWRAYRSNLELVLDDLAVLFSNLEADTAVVTADHGNAFGEHDVYGHPGGVDLSCLREVPWAVVSPTDDHTYEPDTGDAEADDTDGENVVEERLEDLGYRT</sequence>
<dbReference type="InterPro" id="IPR017850">
    <property type="entry name" value="Alkaline_phosphatase_core_sf"/>
</dbReference>
<dbReference type="OrthoDB" id="100846at2157"/>
<dbReference type="SUPFAM" id="SSF53649">
    <property type="entry name" value="Alkaline phosphatase-like"/>
    <property type="match status" value="1"/>
</dbReference>
<keyword evidence="3" id="KW-1185">Reference proteome</keyword>
<feature type="compositionally biased region" description="Basic and acidic residues" evidence="1">
    <location>
        <begin position="301"/>
        <end position="312"/>
    </location>
</feature>
<comment type="caution">
    <text evidence="2">The sequence shown here is derived from an EMBL/GenBank/DDBJ whole genome shotgun (WGS) entry which is preliminary data.</text>
</comment>
<evidence type="ECO:0000256" key="1">
    <source>
        <dbReference type="SAM" id="MobiDB-lite"/>
    </source>
</evidence>
<dbReference type="RefSeq" id="WP_159525624.1">
    <property type="nucleotide sequence ID" value="NZ_WUUU01000026.1"/>
</dbReference>
<dbReference type="Gene3D" id="3.40.720.10">
    <property type="entry name" value="Alkaline Phosphatase, subunit A"/>
    <property type="match status" value="1"/>
</dbReference>
<accession>A0A6B0SKK3</accession>
<feature type="compositionally biased region" description="Acidic residues" evidence="1">
    <location>
        <begin position="286"/>
        <end position="300"/>
    </location>
</feature>
<dbReference type="EMBL" id="WUUU01000026">
    <property type="protein sequence ID" value="MXR20063.1"/>
    <property type="molecule type" value="Genomic_DNA"/>
</dbReference>
<feature type="region of interest" description="Disordered" evidence="1">
    <location>
        <begin position="277"/>
        <end position="312"/>
    </location>
</feature>
<name>A0A6B0SKK3_9EURY</name>
<dbReference type="Proteomes" id="UP000471521">
    <property type="component" value="Unassembled WGS sequence"/>
</dbReference>